<comment type="caution">
    <text evidence="6">The sequence shown here is derived from an EMBL/GenBank/DDBJ whole genome shotgun (WGS) entry which is preliminary data.</text>
</comment>
<dbReference type="InterPro" id="IPR009071">
    <property type="entry name" value="HMG_box_dom"/>
</dbReference>
<protein>
    <recommendedName>
        <fullName evidence="5">HMG box domain-containing protein</fullName>
    </recommendedName>
</protein>
<dbReference type="GO" id="GO:0005634">
    <property type="term" value="C:nucleus"/>
    <property type="evidence" value="ECO:0007669"/>
    <property type="project" value="UniProtKB-UniRule"/>
</dbReference>
<dbReference type="CDD" id="cd01389">
    <property type="entry name" value="HMG-box_ROX1-like"/>
    <property type="match status" value="1"/>
</dbReference>
<dbReference type="AlphaFoldDB" id="A0AA40E2K3"/>
<dbReference type="PROSITE" id="PS50118">
    <property type="entry name" value="HMG_BOX_2"/>
    <property type="match status" value="1"/>
</dbReference>
<accession>A0AA40E2K3</accession>
<keyword evidence="1 3" id="KW-0238">DNA-binding</keyword>
<evidence type="ECO:0000256" key="4">
    <source>
        <dbReference type="SAM" id="MobiDB-lite"/>
    </source>
</evidence>
<name>A0AA40E2K3_9PEZI</name>
<feature type="DNA-binding region" description="HMG box" evidence="3">
    <location>
        <begin position="269"/>
        <end position="338"/>
    </location>
</feature>
<feature type="compositionally biased region" description="Polar residues" evidence="4">
    <location>
        <begin position="180"/>
        <end position="192"/>
    </location>
</feature>
<organism evidence="6 7">
    <name type="scientific">Lasiosphaeris hirsuta</name>
    <dbReference type="NCBI Taxonomy" id="260670"/>
    <lineage>
        <taxon>Eukaryota</taxon>
        <taxon>Fungi</taxon>
        <taxon>Dikarya</taxon>
        <taxon>Ascomycota</taxon>
        <taxon>Pezizomycotina</taxon>
        <taxon>Sordariomycetes</taxon>
        <taxon>Sordariomycetidae</taxon>
        <taxon>Sordariales</taxon>
        <taxon>Lasiosphaeriaceae</taxon>
        <taxon>Lasiosphaeris</taxon>
    </lineage>
</organism>
<keyword evidence="7" id="KW-1185">Reference proteome</keyword>
<keyword evidence="3" id="KW-0539">Nucleus</keyword>
<dbReference type="InterPro" id="IPR050140">
    <property type="entry name" value="SRY-related_HMG-box_TF-like"/>
</dbReference>
<evidence type="ECO:0000256" key="1">
    <source>
        <dbReference type="ARBA" id="ARBA00023125"/>
    </source>
</evidence>
<keyword evidence="2" id="KW-0804">Transcription</keyword>
<evidence type="ECO:0000256" key="3">
    <source>
        <dbReference type="PROSITE-ProRule" id="PRU00267"/>
    </source>
</evidence>
<dbReference type="PANTHER" id="PTHR10270">
    <property type="entry name" value="SOX TRANSCRIPTION FACTOR"/>
    <property type="match status" value="1"/>
</dbReference>
<dbReference type="Pfam" id="PF00505">
    <property type="entry name" value="HMG_box"/>
    <property type="match status" value="1"/>
</dbReference>
<dbReference type="Proteomes" id="UP001172102">
    <property type="component" value="Unassembled WGS sequence"/>
</dbReference>
<sequence length="397" mass="44822">MSKQFKMEIHDPAWVLQTVAEHWSLLSAQLGHWNAKNIIAIDSPMYRRLPKPVLTGLSSEASKTLGTDCIWLRDGCNTDIYLLGPKTTFEPDIITINDVIYWDPKQAQIPPQIPPTILPVARRQTETKTEAGTVTGTDWDFSTFPWAGQSFGDSADSWRGDAGNLGKISGQDSGQKDSWAGQTSGQDSWGHTGQNFQNSWAGKDWQMAKNWTSTTANSTTNSTANWTLASTCPKTWTSSCLSKPGESESDLTWISWTEPGQQPHSQSKIPRPRNKFMLYRQWKAKSMRKENPGLTAGFCAAKLIGEMWRSEDASVIRHFSELAKQEDKKHKEKYPGYQYARTEPRKPLKYPRGHPKSIASKTIETTKKTETKTEIETQIQSQSPYRVRFREVEMGGR</sequence>
<feature type="region of interest" description="Disordered" evidence="4">
    <location>
        <begin position="152"/>
        <end position="192"/>
    </location>
</feature>
<feature type="domain" description="HMG box" evidence="5">
    <location>
        <begin position="269"/>
        <end position="338"/>
    </location>
</feature>
<dbReference type="InterPro" id="IPR036910">
    <property type="entry name" value="HMG_box_dom_sf"/>
</dbReference>
<dbReference type="SMART" id="SM00398">
    <property type="entry name" value="HMG"/>
    <property type="match status" value="1"/>
</dbReference>
<dbReference type="GO" id="GO:0030154">
    <property type="term" value="P:cell differentiation"/>
    <property type="evidence" value="ECO:0007669"/>
    <property type="project" value="TreeGrafter"/>
</dbReference>
<evidence type="ECO:0000313" key="7">
    <source>
        <dbReference type="Proteomes" id="UP001172102"/>
    </source>
</evidence>
<dbReference type="GO" id="GO:0000122">
    <property type="term" value="P:negative regulation of transcription by RNA polymerase II"/>
    <property type="evidence" value="ECO:0007669"/>
    <property type="project" value="TreeGrafter"/>
</dbReference>
<evidence type="ECO:0000256" key="2">
    <source>
        <dbReference type="ARBA" id="ARBA00023163"/>
    </source>
</evidence>
<dbReference type="GO" id="GO:0000978">
    <property type="term" value="F:RNA polymerase II cis-regulatory region sequence-specific DNA binding"/>
    <property type="evidence" value="ECO:0007669"/>
    <property type="project" value="TreeGrafter"/>
</dbReference>
<dbReference type="PANTHER" id="PTHR10270:SF161">
    <property type="entry name" value="SEX-DETERMINING REGION Y PROTEIN"/>
    <property type="match status" value="1"/>
</dbReference>
<reference evidence="6" key="1">
    <citation type="submission" date="2023-06" db="EMBL/GenBank/DDBJ databases">
        <title>Genome-scale phylogeny and comparative genomics of the fungal order Sordariales.</title>
        <authorList>
            <consortium name="Lawrence Berkeley National Laboratory"/>
            <person name="Hensen N."/>
            <person name="Bonometti L."/>
            <person name="Westerberg I."/>
            <person name="Brannstrom I.O."/>
            <person name="Guillou S."/>
            <person name="Cros-Aarteil S."/>
            <person name="Calhoun S."/>
            <person name="Haridas S."/>
            <person name="Kuo A."/>
            <person name="Mondo S."/>
            <person name="Pangilinan J."/>
            <person name="Riley R."/>
            <person name="Labutti K."/>
            <person name="Andreopoulos B."/>
            <person name="Lipzen A."/>
            <person name="Chen C."/>
            <person name="Yanf M."/>
            <person name="Daum C."/>
            <person name="Ng V."/>
            <person name="Clum A."/>
            <person name="Steindorff A."/>
            <person name="Ohm R."/>
            <person name="Martin F."/>
            <person name="Silar P."/>
            <person name="Natvig D."/>
            <person name="Lalanne C."/>
            <person name="Gautier V."/>
            <person name="Ament-Velasquez S.L."/>
            <person name="Kruys A."/>
            <person name="Hutchinson M.I."/>
            <person name="Powell A.J."/>
            <person name="Barry K."/>
            <person name="Miller A.N."/>
            <person name="Grigoriev I.V."/>
            <person name="Debuchy R."/>
            <person name="Gladieux P."/>
            <person name="Thoren M.H."/>
            <person name="Johannesson H."/>
        </authorList>
    </citation>
    <scope>NUCLEOTIDE SEQUENCE</scope>
    <source>
        <strain evidence="6">SMH4607-1</strain>
    </source>
</reference>
<dbReference type="EMBL" id="JAUKUA010000002">
    <property type="protein sequence ID" value="KAK0725629.1"/>
    <property type="molecule type" value="Genomic_DNA"/>
</dbReference>
<evidence type="ECO:0000259" key="5">
    <source>
        <dbReference type="PROSITE" id="PS50118"/>
    </source>
</evidence>
<dbReference type="Gene3D" id="1.10.30.10">
    <property type="entry name" value="High mobility group box domain"/>
    <property type="match status" value="1"/>
</dbReference>
<evidence type="ECO:0000313" key="6">
    <source>
        <dbReference type="EMBL" id="KAK0725629.1"/>
    </source>
</evidence>
<proteinExistence type="predicted"/>
<dbReference type="SUPFAM" id="SSF47095">
    <property type="entry name" value="HMG-box"/>
    <property type="match status" value="1"/>
</dbReference>
<dbReference type="GO" id="GO:0001228">
    <property type="term" value="F:DNA-binding transcription activator activity, RNA polymerase II-specific"/>
    <property type="evidence" value="ECO:0007669"/>
    <property type="project" value="TreeGrafter"/>
</dbReference>
<gene>
    <name evidence="6" type="ORF">B0H67DRAFT_571038</name>
</gene>